<evidence type="ECO:0000256" key="3">
    <source>
        <dbReference type="ARBA" id="ARBA00022475"/>
    </source>
</evidence>
<evidence type="ECO:0000259" key="12">
    <source>
        <dbReference type="Pfam" id="PF21088"/>
    </source>
</evidence>
<dbReference type="Proteomes" id="UP000184603">
    <property type="component" value="Unassembled WGS sequence"/>
</dbReference>
<feature type="transmembrane region" description="Helical" evidence="8">
    <location>
        <begin position="270"/>
        <end position="290"/>
    </location>
</feature>
<feature type="transmembrane region" description="Helical" evidence="8">
    <location>
        <begin position="415"/>
        <end position="435"/>
    </location>
</feature>
<dbReference type="Gene3D" id="1.10.287.1260">
    <property type="match status" value="1"/>
</dbReference>
<keyword evidence="6 8" id="KW-0472">Membrane</keyword>
<dbReference type="InterPro" id="IPR011066">
    <property type="entry name" value="MscS_channel_C_sf"/>
</dbReference>
<dbReference type="EMBL" id="FRFE01000001">
    <property type="protein sequence ID" value="SHO43167.1"/>
    <property type="molecule type" value="Genomic_DNA"/>
</dbReference>
<evidence type="ECO:0000256" key="1">
    <source>
        <dbReference type="ARBA" id="ARBA00004651"/>
    </source>
</evidence>
<evidence type="ECO:0000259" key="10">
    <source>
        <dbReference type="Pfam" id="PF00924"/>
    </source>
</evidence>
<dbReference type="InterPro" id="IPR023408">
    <property type="entry name" value="MscS_beta-dom_sf"/>
</dbReference>
<feature type="domain" description="Mechanosensitive ion channel MscS" evidence="10">
    <location>
        <begin position="551"/>
        <end position="614"/>
    </location>
</feature>
<sequence length="759" mass="82328">MNHNLTRISCTVLFMYLCLFVPLAFGASTPLSPPAQQTTTVAQATTPAPSQEVAQKEHKSPAVALWLHMLDTNEYAEIENSSVLAFAPQVPGDLARVLASVGGENGAKGLFHALFLVVVSLALGFLIVFTAKRFAGKVIAQLEQISPPAGDSISALWAGFVQSIPRLASVVLLAVSSTLIFLFLGDNVTVAGRMLFQLILGIVLAIVICSLLSKIVFAPQDRMVRPMALNDSIAKSLYRATVISTVVILSGKMTGRFIFDLGAQPQTVSWVAIIIGTTVIAVLCSLVIYLKTPVSESLQADNKGEGNGWIREQLVSYWHVPAMLYLFFAWFIWLGEELSGTIVRDNSFLISLFIIPIYIVASYAGRSIIRSVIDSLGVGTVLSPATSSEKTDDDAAAAMEGALARKKEIESKTYLIFRIILVSAMATWTLTLWGYDIPFAKDAMKAIFESLITLALALLVWRLASTYIARKIEEATPPPSENAEDDDNEFGGAAPASRSHTLLPMLRKVLASTLILIVSLTILSALGINIAPILAGAGVLGLAVGFGAQKLVSDVLSGFFFLLDDAFRVGEYIQAGSIKGAVEAITLRNVMLRHHRGMLQVVPHSDLGAITNYMRGGIIVKFPLEFPYDTNIDKVRKIIKKVGIAMLEDEELGNDFILPVKSQGVNEITNSVMIIRVKFTAKPGKQFTIKREAFRRITEALTAAGIHYAHRKVIVDFPEDSHRDTMSEETRKKALEAGAAAVIAAEAEQQQQALPVKEE</sequence>
<proteinExistence type="inferred from homology"/>
<feature type="transmembrane region" description="Helical" evidence="8">
    <location>
        <begin position="237"/>
        <end position="258"/>
    </location>
</feature>
<dbReference type="Gene3D" id="3.30.70.100">
    <property type="match status" value="1"/>
</dbReference>
<dbReference type="OrthoDB" id="9784565at2"/>
<feature type="chain" id="PRO_5012455476" evidence="9">
    <location>
        <begin position="27"/>
        <end position="759"/>
    </location>
</feature>
<feature type="transmembrane region" description="Helical" evidence="8">
    <location>
        <begin position="110"/>
        <end position="131"/>
    </location>
</feature>
<dbReference type="InterPro" id="IPR006685">
    <property type="entry name" value="MscS_channel_2nd"/>
</dbReference>
<keyword evidence="4 8" id="KW-0812">Transmembrane</keyword>
<dbReference type="InterPro" id="IPR049278">
    <property type="entry name" value="MS_channel_C"/>
</dbReference>
<dbReference type="Pfam" id="PF21082">
    <property type="entry name" value="MS_channel_3rd"/>
    <property type="match status" value="1"/>
</dbReference>
<feature type="transmembrane region" description="Helical" evidence="8">
    <location>
        <begin position="347"/>
        <end position="365"/>
    </location>
</feature>
<dbReference type="SUPFAM" id="SSF50182">
    <property type="entry name" value="Sm-like ribonucleoproteins"/>
    <property type="match status" value="1"/>
</dbReference>
<feature type="region of interest" description="Disordered" evidence="7">
    <location>
        <begin position="36"/>
        <end position="56"/>
    </location>
</feature>
<comment type="subcellular location">
    <subcellularLocation>
        <location evidence="1">Cell membrane</location>
        <topology evidence="1">Multi-pass membrane protein</topology>
    </subcellularLocation>
</comment>
<feature type="compositionally biased region" description="Low complexity" evidence="7">
    <location>
        <begin position="36"/>
        <end position="51"/>
    </location>
</feature>
<name>A0A1M7XWN5_9BACT</name>
<evidence type="ECO:0000256" key="5">
    <source>
        <dbReference type="ARBA" id="ARBA00022989"/>
    </source>
</evidence>
<evidence type="ECO:0000256" key="2">
    <source>
        <dbReference type="ARBA" id="ARBA00008017"/>
    </source>
</evidence>
<dbReference type="PANTHER" id="PTHR30460">
    <property type="entry name" value="MODERATE CONDUCTANCE MECHANOSENSITIVE CHANNEL YBIO"/>
    <property type="match status" value="1"/>
</dbReference>
<feature type="transmembrane region" description="Helical" evidence="8">
    <location>
        <begin position="167"/>
        <end position="184"/>
    </location>
</feature>
<evidence type="ECO:0000256" key="4">
    <source>
        <dbReference type="ARBA" id="ARBA00022692"/>
    </source>
</evidence>
<evidence type="ECO:0000256" key="9">
    <source>
        <dbReference type="SAM" id="SignalP"/>
    </source>
</evidence>
<feature type="domain" description="Mechanosensitive ion channel MscS C-terminal" evidence="11">
    <location>
        <begin position="620"/>
        <end position="707"/>
    </location>
</feature>
<evidence type="ECO:0000259" key="11">
    <source>
        <dbReference type="Pfam" id="PF21082"/>
    </source>
</evidence>
<protein>
    <submittedName>
        <fullName evidence="13">Small-conductance mechanosensitive channel</fullName>
    </submittedName>
</protein>
<reference evidence="13 14" key="1">
    <citation type="submission" date="2016-12" db="EMBL/GenBank/DDBJ databases">
        <authorList>
            <person name="Song W.-J."/>
            <person name="Kurnit D.M."/>
        </authorList>
    </citation>
    <scope>NUCLEOTIDE SEQUENCE [LARGE SCALE GENOMIC DNA]</scope>
    <source>
        <strain evidence="13 14">DSM 18488</strain>
    </source>
</reference>
<dbReference type="Gene3D" id="2.30.30.60">
    <property type="match status" value="1"/>
</dbReference>
<feature type="signal peptide" evidence="9">
    <location>
        <begin position="1"/>
        <end position="26"/>
    </location>
</feature>
<dbReference type="GO" id="GO:0008381">
    <property type="term" value="F:mechanosensitive monoatomic ion channel activity"/>
    <property type="evidence" value="ECO:0007669"/>
    <property type="project" value="InterPro"/>
</dbReference>
<evidence type="ECO:0000256" key="6">
    <source>
        <dbReference type="ARBA" id="ARBA00023136"/>
    </source>
</evidence>
<evidence type="ECO:0000256" key="7">
    <source>
        <dbReference type="SAM" id="MobiDB-lite"/>
    </source>
</evidence>
<comment type="similarity">
    <text evidence="2">Belongs to the MscS (TC 1.A.23) family.</text>
</comment>
<dbReference type="GO" id="GO:0005886">
    <property type="term" value="C:plasma membrane"/>
    <property type="evidence" value="ECO:0007669"/>
    <property type="project" value="UniProtKB-SubCell"/>
</dbReference>
<dbReference type="InterPro" id="IPR010920">
    <property type="entry name" value="LSM_dom_sf"/>
</dbReference>
<keyword evidence="3" id="KW-1003">Cell membrane</keyword>
<feature type="transmembrane region" description="Helical" evidence="8">
    <location>
        <begin position="447"/>
        <end position="464"/>
    </location>
</feature>
<dbReference type="InterPro" id="IPR049142">
    <property type="entry name" value="MS_channel_1st"/>
</dbReference>
<feature type="transmembrane region" description="Helical" evidence="8">
    <location>
        <begin position="317"/>
        <end position="335"/>
    </location>
</feature>
<dbReference type="Pfam" id="PF00924">
    <property type="entry name" value="MS_channel_2nd"/>
    <property type="match status" value="1"/>
</dbReference>
<dbReference type="SUPFAM" id="SSF82689">
    <property type="entry name" value="Mechanosensitive channel protein MscS (YggB), C-terminal domain"/>
    <property type="match status" value="1"/>
</dbReference>
<feature type="transmembrane region" description="Helical" evidence="8">
    <location>
        <begin position="196"/>
        <end position="217"/>
    </location>
</feature>
<accession>A0A1M7XWN5</accession>
<evidence type="ECO:0000313" key="14">
    <source>
        <dbReference type="Proteomes" id="UP000184603"/>
    </source>
</evidence>
<organism evidence="13 14">
    <name type="scientific">Desulfopila aestuarii DSM 18488</name>
    <dbReference type="NCBI Taxonomy" id="1121416"/>
    <lineage>
        <taxon>Bacteria</taxon>
        <taxon>Pseudomonadati</taxon>
        <taxon>Thermodesulfobacteriota</taxon>
        <taxon>Desulfobulbia</taxon>
        <taxon>Desulfobulbales</taxon>
        <taxon>Desulfocapsaceae</taxon>
        <taxon>Desulfopila</taxon>
    </lineage>
</organism>
<feature type="domain" description="Mechanosensitive ion channel transmembrane helices 2/3" evidence="12">
    <location>
        <begin position="510"/>
        <end position="549"/>
    </location>
</feature>
<keyword evidence="9" id="KW-0732">Signal</keyword>
<dbReference type="InterPro" id="IPR011014">
    <property type="entry name" value="MscS_channel_TM-2"/>
</dbReference>
<dbReference type="SUPFAM" id="SSF82861">
    <property type="entry name" value="Mechanosensitive channel protein MscS (YggB), transmembrane region"/>
    <property type="match status" value="1"/>
</dbReference>
<evidence type="ECO:0000256" key="8">
    <source>
        <dbReference type="SAM" id="Phobius"/>
    </source>
</evidence>
<keyword evidence="5 8" id="KW-1133">Transmembrane helix</keyword>
<evidence type="ECO:0000313" key="13">
    <source>
        <dbReference type="EMBL" id="SHO43167.1"/>
    </source>
</evidence>
<dbReference type="InterPro" id="IPR045276">
    <property type="entry name" value="YbiO_bact"/>
</dbReference>
<feature type="transmembrane region" description="Helical" evidence="8">
    <location>
        <begin position="509"/>
        <end position="534"/>
    </location>
</feature>
<keyword evidence="14" id="KW-1185">Reference proteome</keyword>
<dbReference type="STRING" id="1121416.SAMN02745220_00319"/>
<dbReference type="AlphaFoldDB" id="A0A1M7XWN5"/>
<dbReference type="PANTHER" id="PTHR30460:SF0">
    <property type="entry name" value="MODERATE CONDUCTANCE MECHANOSENSITIVE CHANNEL YBIO"/>
    <property type="match status" value="1"/>
</dbReference>
<dbReference type="Pfam" id="PF21088">
    <property type="entry name" value="MS_channel_1st"/>
    <property type="match status" value="1"/>
</dbReference>
<gene>
    <name evidence="13" type="ORF">SAMN02745220_00319</name>
</gene>
<dbReference type="RefSeq" id="WP_159441194.1">
    <property type="nucleotide sequence ID" value="NZ_FRFE01000001.1"/>
</dbReference>